<dbReference type="SUPFAM" id="SSF47413">
    <property type="entry name" value="lambda repressor-like DNA-binding domains"/>
    <property type="match status" value="1"/>
</dbReference>
<dbReference type="InterPro" id="IPR001387">
    <property type="entry name" value="Cro/C1-type_HTH"/>
</dbReference>
<dbReference type="EMBL" id="FNJW01000008">
    <property type="protein sequence ID" value="SDQ21034.1"/>
    <property type="molecule type" value="Genomic_DNA"/>
</dbReference>
<dbReference type="RefSeq" id="WP_089976241.1">
    <property type="nucleotide sequence ID" value="NZ_CP084916.1"/>
</dbReference>
<keyword evidence="1" id="KW-0238">DNA-binding</keyword>
<dbReference type="PROSITE" id="PS50943">
    <property type="entry name" value="HTH_CROC1"/>
    <property type="match status" value="1"/>
</dbReference>
<organism evidence="3 4">
    <name type="scientific">Carnobacterium viridans</name>
    <dbReference type="NCBI Taxonomy" id="174587"/>
    <lineage>
        <taxon>Bacteria</taxon>
        <taxon>Bacillati</taxon>
        <taxon>Bacillota</taxon>
        <taxon>Bacilli</taxon>
        <taxon>Lactobacillales</taxon>
        <taxon>Carnobacteriaceae</taxon>
        <taxon>Carnobacterium</taxon>
    </lineage>
</organism>
<evidence type="ECO:0000256" key="1">
    <source>
        <dbReference type="ARBA" id="ARBA00023125"/>
    </source>
</evidence>
<dbReference type="OrthoDB" id="9814553at2"/>
<dbReference type="SUPFAM" id="SSF51182">
    <property type="entry name" value="RmlC-like cupins"/>
    <property type="match status" value="1"/>
</dbReference>
<dbReference type="PANTHER" id="PTHR46797:SF2">
    <property type="entry name" value="TRANSCRIPTIONAL REGULATOR"/>
    <property type="match status" value="1"/>
</dbReference>
<dbReference type="InterPro" id="IPR050807">
    <property type="entry name" value="TransReg_Diox_bact_type"/>
</dbReference>
<dbReference type="InterPro" id="IPR010982">
    <property type="entry name" value="Lambda_DNA-bd_dom_sf"/>
</dbReference>
<dbReference type="PANTHER" id="PTHR46797">
    <property type="entry name" value="HTH-TYPE TRANSCRIPTIONAL REGULATOR"/>
    <property type="match status" value="1"/>
</dbReference>
<dbReference type="Gene3D" id="2.60.120.10">
    <property type="entry name" value="Jelly Rolls"/>
    <property type="match status" value="1"/>
</dbReference>
<dbReference type="Pfam" id="PF07883">
    <property type="entry name" value="Cupin_2"/>
    <property type="match status" value="1"/>
</dbReference>
<evidence type="ECO:0000313" key="4">
    <source>
        <dbReference type="Proteomes" id="UP000199481"/>
    </source>
</evidence>
<gene>
    <name evidence="3" type="ORF">SAMN04487752_1256</name>
</gene>
<sequence length="180" mass="20967">MEIGNRIKNLRIQKNLTQEELAERTNLSKGYISQVERDISVPSMEVFFDILEVLGCSPKDFFDEKQEEQRVVYTNDEMTVYEDDEKGYEIKWLVPESNENEMEPVFLKFAEKGQFKEFSPSLSETFGYVLGGEICIEIGLKRYFAKKGESIYFHATQNHQLMNQFNGESLLLLVVTDSYL</sequence>
<dbReference type="Proteomes" id="UP000199481">
    <property type="component" value="Unassembled WGS sequence"/>
</dbReference>
<dbReference type="CDD" id="cd00093">
    <property type="entry name" value="HTH_XRE"/>
    <property type="match status" value="1"/>
</dbReference>
<evidence type="ECO:0000259" key="2">
    <source>
        <dbReference type="PROSITE" id="PS50943"/>
    </source>
</evidence>
<dbReference type="GO" id="GO:0005829">
    <property type="term" value="C:cytosol"/>
    <property type="evidence" value="ECO:0007669"/>
    <property type="project" value="TreeGrafter"/>
</dbReference>
<dbReference type="AlphaFoldDB" id="A0A1H0Z0Y4"/>
<dbReference type="InterPro" id="IPR014710">
    <property type="entry name" value="RmlC-like_jellyroll"/>
</dbReference>
<proteinExistence type="predicted"/>
<dbReference type="InterPro" id="IPR013096">
    <property type="entry name" value="Cupin_2"/>
</dbReference>
<dbReference type="CDD" id="cd02209">
    <property type="entry name" value="cupin_XRE_C"/>
    <property type="match status" value="1"/>
</dbReference>
<dbReference type="InterPro" id="IPR011051">
    <property type="entry name" value="RmlC_Cupin_sf"/>
</dbReference>
<dbReference type="GO" id="GO:0003677">
    <property type="term" value="F:DNA binding"/>
    <property type="evidence" value="ECO:0007669"/>
    <property type="project" value="UniProtKB-KW"/>
</dbReference>
<dbReference type="SMART" id="SM00530">
    <property type="entry name" value="HTH_XRE"/>
    <property type="match status" value="1"/>
</dbReference>
<evidence type="ECO:0000313" key="3">
    <source>
        <dbReference type="EMBL" id="SDQ21034.1"/>
    </source>
</evidence>
<protein>
    <submittedName>
        <fullName evidence="3">Transcriptional regulator, contains XRE-family HTH domain</fullName>
    </submittedName>
</protein>
<name>A0A1H0Z0Y4_9LACT</name>
<accession>A0A1H0Z0Y4</accession>
<dbReference type="Gene3D" id="1.10.260.40">
    <property type="entry name" value="lambda repressor-like DNA-binding domains"/>
    <property type="match status" value="1"/>
</dbReference>
<feature type="domain" description="HTH cro/C1-type" evidence="2">
    <location>
        <begin position="7"/>
        <end position="61"/>
    </location>
</feature>
<dbReference type="Pfam" id="PF01381">
    <property type="entry name" value="HTH_3"/>
    <property type="match status" value="1"/>
</dbReference>
<keyword evidence="4" id="KW-1185">Reference proteome</keyword>
<dbReference type="GO" id="GO:0003700">
    <property type="term" value="F:DNA-binding transcription factor activity"/>
    <property type="evidence" value="ECO:0007669"/>
    <property type="project" value="TreeGrafter"/>
</dbReference>
<reference evidence="4" key="1">
    <citation type="submission" date="2016-10" db="EMBL/GenBank/DDBJ databases">
        <authorList>
            <person name="Varghese N."/>
            <person name="Submissions S."/>
        </authorList>
    </citation>
    <scope>NUCLEOTIDE SEQUENCE [LARGE SCALE GENOMIC DNA]</scope>
    <source>
        <strain evidence="4">MPL-11</strain>
    </source>
</reference>